<reference evidence="2 3" key="1">
    <citation type="submission" date="2018-01" db="EMBL/GenBank/DDBJ databases">
        <title>Genome characterization of the sugarcane-associated fungus Trichoderma ghanense CCMA-1212 and their application in lignocelulose bioconversion.</title>
        <authorList>
            <person name="Steindorff A.S."/>
            <person name="Mendes T.D."/>
            <person name="Vilela E.S.D."/>
            <person name="Rodrigues D.S."/>
            <person name="Formighieri E.F."/>
            <person name="Melo I.S."/>
            <person name="Favaro L.C.L."/>
        </authorList>
    </citation>
    <scope>NUCLEOTIDE SEQUENCE [LARGE SCALE GENOMIC DNA]</scope>
    <source>
        <strain evidence="2 3">CCMA-1212</strain>
    </source>
</reference>
<evidence type="ECO:0000256" key="1">
    <source>
        <dbReference type="SAM" id="MobiDB-lite"/>
    </source>
</evidence>
<feature type="compositionally biased region" description="Low complexity" evidence="1">
    <location>
        <begin position="418"/>
        <end position="438"/>
    </location>
</feature>
<comment type="caution">
    <text evidence="2">The sequence shown here is derived from an EMBL/GenBank/DDBJ whole genome shotgun (WGS) entry which is preliminary data.</text>
</comment>
<accession>A0ABY2HHQ2</accession>
<evidence type="ECO:0000313" key="2">
    <source>
        <dbReference type="EMBL" id="TFB07182.1"/>
    </source>
</evidence>
<keyword evidence="3" id="KW-1185">Reference proteome</keyword>
<organism evidence="2 3">
    <name type="scientific">Trichoderma ghanense</name>
    <dbReference type="NCBI Taxonomy" id="65468"/>
    <lineage>
        <taxon>Eukaryota</taxon>
        <taxon>Fungi</taxon>
        <taxon>Dikarya</taxon>
        <taxon>Ascomycota</taxon>
        <taxon>Pezizomycotina</taxon>
        <taxon>Sordariomycetes</taxon>
        <taxon>Hypocreomycetidae</taxon>
        <taxon>Hypocreales</taxon>
        <taxon>Hypocreaceae</taxon>
        <taxon>Trichoderma</taxon>
    </lineage>
</organism>
<proteinExistence type="predicted"/>
<sequence>MGTLQQVMPEPSNGRSLLVLQCVGLQQNRQHRKFAHRATDWMPVPGPGTVREARPRYRYLATPYLQHLLMLRHPAWDNAVPSPQSQVPAQSSPPPASILIQDRAGCDLAMALVAWGLHNGSQGMAMLMLNYCFLVSDETPAAVLAAFRLLLVQTVDTSDNLPAHIPFLPIKATSFVYGNTATSQRAADLFLPRFSSAPAPLNPSQSSGLSSRPYLILPLSLCCLLAPSPRATLHLLIIESVLPTRRHQKSTNPPPPLRPPTSRRSHVTTAIVARVHAEQNVSGWGSAYCCRLTTLSRPRLTWVDWRQSPLGLAQLATSGHSKAGAKPACPFRSRQPWIWNLSSQPLRRRPVIIYPSAHFGDLNLVLTSTPFWLEPRAWERLQQASRRFDDTRASNVPTRPDSRNLPCANASCLLSSSSSASSSSPSSPPLHSSSSVCLLPPPNVDRDPPAAAVSLHLRDPFSCADWTIPPSGH</sequence>
<gene>
    <name evidence="2" type="ORF">CCMA1212_000480</name>
</gene>
<name>A0ABY2HHQ2_9HYPO</name>
<protein>
    <submittedName>
        <fullName evidence="2">Uncharacterized protein</fullName>
    </submittedName>
</protein>
<dbReference type="EMBL" id="PPTA01000001">
    <property type="protein sequence ID" value="TFB07182.1"/>
    <property type="molecule type" value="Genomic_DNA"/>
</dbReference>
<feature type="region of interest" description="Disordered" evidence="1">
    <location>
        <begin position="245"/>
        <end position="264"/>
    </location>
</feature>
<dbReference type="Proteomes" id="UP001642720">
    <property type="component" value="Unassembled WGS sequence"/>
</dbReference>
<dbReference type="RefSeq" id="XP_073563383.1">
    <property type="nucleotide sequence ID" value="XM_073697947.1"/>
</dbReference>
<evidence type="ECO:0000313" key="3">
    <source>
        <dbReference type="Proteomes" id="UP001642720"/>
    </source>
</evidence>
<feature type="region of interest" description="Disordered" evidence="1">
    <location>
        <begin position="418"/>
        <end position="443"/>
    </location>
</feature>
<dbReference type="GeneID" id="300572397"/>